<organism evidence="2 3">
    <name type="scientific">Bos taurus</name>
    <name type="common">Bovine</name>
    <dbReference type="NCBI Taxonomy" id="9913"/>
    <lineage>
        <taxon>Eukaryota</taxon>
        <taxon>Metazoa</taxon>
        <taxon>Chordata</taxon>
        <taxon>Craniata</taxon>
        <taxon>Vertebrata</taxon>
        <taxon>Euteleostomi</taxon>
        <taxon>Mammalia</taxon>
        <taxon>Eutheria</taxon>
        <taxon>Laurasiatheria</taxon>
        <taxon>Artiodactyla</taxon>
        <taxon>Ruminantia</taxon>
        <taxon>Pecora</taxon>
        <taxon>Bovidae</taxon>
        <taxon>Bovinae</taxon>
        <taxon>Bos</taxon>
    </lineage>
</organism>
<accession>A0AAA9T5T1</accession>
<dbReference type="Ensembl" id="ENSBTAT00000128535.2">
    <property type="protein sequence ID" value="ENSBTAP00000091114.2"/>
    <property type="gene ID" value="ENSBTAG00000021487.7"/>
</dbReference>
<dbReference type="Proteomes" id="UP000009136">
    <property type="component" value="Chromosome 3"/>
</dbReference>
<feature type="compositionally biased region" description="Polar residues" evidence="1">
    <location>
        <begin position="224"/>
        <end position="246"/>
    </location>
</feature>
<dbReference type="GO" id="GO:0045475">
    <property type="term" value="P:locomotor rhythm"/>
    <property type="evidence" value="ECO:0007669"/>
    <property type="project" value="Ensembl"/>
</dbReference>
<dbReference type="Pfam" id="PF15673">
    <property type="entry name" value="Ciart"/>
    <property type="match status" value="1"/>
</dbReference>
<dbReference type="GO" id="GO:0070888">
    <property type="term" value="F:E-box binding"/>
    <property type="evidence" value="ECO:0007669"/>
    <property type="project" value="Ensembl"/>
</dbReference>
<reference evidence="2" key="1">
    <citation type="submission" date="2018-03" db="EMBL/GenBank/DDBJ databases">
        <title>ARS-UCD1.2.</title>
        <authorList>
            <person name="Rosen B.D."/>
            <person name="Bickhart D.M."/>
            <person name="Koren S."/>
            <person name="Schnabel R.D."/>
            <person name="Hall R."/>
            <person name="Zimin A."/>
            <person name="Dreischer C."/>
            <person name="Schultheiss S."/>
            <person name="Schroeder S.G."/>
            <person name="Elsik C.G."/>
            <person name="Couldrey C."/>
            <person name="Liu G.E."/>
            <person name="Van Tassell C.P."/>
            <person name="Phillippy A.M."/>
            <person name="Smith T.P.L."/>
            <person name="Medrano J.F."/>
        </authorList>
    </citation>
    <scope>NUCLEOTIDE SEQUENCE [LARGE SCALE GENOMIC DNA]</scope>
    <source>
        <strain evidence="2">Hereford</strain>
    </source>
</reference>
<feature type="region of interest" description="Disordered" evidence="1">
    <location>
        <begin position="176"/>
        <end position="251"/>
    </location>
</feature>
<dbReference type="PANTHER" id="PTHR35441:SF1">
    <property type="entry name" value="CIRCADIAN-ASSOCIATED TRANSCRIPTIONAL REPRESSOR"/>
    <property type="match status" value="1"/>
</dbReference>
<evidence type="ECO:0000313" key="2">
    <source>
        <dbReference type="Ensembl" id="ENSBTAP00000091114.2"/>
    </source>
</evidence>
<dbReference type="GO" id="GO:0032922">
    <property type="term" value="P:circadian regulation of gene expression"/>
    <property type="evidence" value="ECO:0007669"/>
    <property type="project" value="Ensembl"/>
</dbReference>
<evidence type="ECO:0000313" key="3">
    <source>
        <dbReference type="Proteomes" id="UP000009136"/>
    </source>
</evidence>
<reference evidence="2" key="2">
    <citation type="submission" date="2025-08" db="UniProtKB">
        <authorList>
            <consortium name="Ensembl"/>
        </authorList>
    </citation>
    <scope>IDENTIFICATION</scope>
    <source>
        <strain evidence="2">Hereford</strain>
    </source>
</reference>
<reference evidence="2" key="3">
    <citation type="submission" date="2025-09" db="UniProtKB">
        <authorList>
            <consortium name="Ensembl"/>
        </authorList>
    </citation>
    <scope>IDENTIFICATION</scope>
    <source>
        <strain evidence="2">Hereford</strain>
    </source>
</reference>
<protein>
    <submittedName>
        <fullName evidence="2">Circadian associated repressor of transcription</fullName>
    </submittedName>
</protein>
<dbReference type="PANTHER" id="PTHR35441">
    <property type="entry name" value="CIRCADIAN-ASSOCIATED TRANSCRIPTIONAL REPRESSOR"/>
    <property type="match status" value="1"/>
</dbReference>
<dbReference type="GeneTree" id="ENSGT00390000018360"/>
<dbReference type="GO" id="GO:0045892">
    <property type="term" value="P:negative regulation of DNA-templated transcription"/>
    <property type="evidence" value="ECO:0007669"/>
    <property type="project" value="Ensembl"/>
</dbReference>
<name>A0AAA9T5T1_BOVIN</name>
<dbReference type="InterPro" id="IPR031373">
    <property type="entry name" value="Ciart"/>
</dbReference>
<sequence>MPSSDLILCRPLLLLPPIPPSIRVFSSESTLRMRWPKYWSFSFSIIPSSEHPGLVSFRMDWLDLLAVQGTLKSLLQHHSSKASILRCSAFFTVQLSHPYMTTGKTIALTRRTFVGKVMSLLFNMLSRLVITFFQGLQVPIFGYSGSCSPDPASEPMDSPSSVSSYSSYSLSSSFSTSPVNSDFGSPSDSEGEDKWAPGPKPDSVGQKEGSRPSPGPIRCRQRPKVSSNQHVASHSEQRGLASSMSGSGIKRSRDGELETCINIQGCTTEGDLLFAQKCKELQGFIPPLTDLLKGLKMGRFERGLSTFQQSVAMDRIQRILGVLKKPQMGERYLGTLLQVEGMLKTWFPHIAAQKSSLGSSRNQLTKYFPSHHSYPAASSPAPSMEKMDQTQLGQLVLKPKQPWHLTEWPAMNLTWIHTTPICNPPLSSPGTISFSHGPLGTGTSIGVILFLQHGVQPLTHSAPITPVPSTTASPVIPGNHQKLSAEGSHYYNFPVTLPSNCSCALSPLGLPASTRERTTGHLEQMRGHPAVAPAVHPLDP</sequence>
<keyword evidence="3" id="KW-1185">Reference proteome</keyword>
<evidence type="ECO:0000256" key="1">
    <source>
        <dbReference type="SAM" id="MobiDB-lite"/>
    </source>
</evidence>
<dbReference type="AlphaFoldDB" id="A0AAA9T5T1"/>
<dbReference type="GO" id="GO:0005634">
    <property type="term" value="C:nucleus"/>
    <property type="evidence" value="ECO:0007669"/>
    <property type="project" value="Ensembl"/>
</dbReference>
<gene>
    <name evidence="2" type="primary">CIART</name>
</gene>
<proteinExistence type="predicted"/>